<evidence type="ECO:0000313" key="3">
    <source>
        <dbReference type="Proteomes" id="UP001642484"/>
    </source>
</evidence>
<name>A0ABP0PU78_9DINO</name>
<feature type="compositionally biased region" description="Acidic residues" evidence="1">
    <location>
        <begin position="240"/>
        <end position="251"/>
    </location>
</feature>
<comment type="caution">
    <text evidence="2">The sequence shown here is derived from an EMBL/GenBank/DDBJ whole genome shotgun (WGS) entry which is preliminary data.</text>
</comment>
<proteinExistence type="predicted"/>
<organism evidence="2 3">
    <name type="scientific">Durusdinium trenchii</name>
    <dbReference type="NCBI Taxonomy" id="1381693"/>
    <lineage>
        <taxon>Eukaryota</taxon>
        <taxon>Sar</taxon>
        <taxon>Alveolata</taxon>
        <taxon>Dinophyceae</taxon>
        <taxon>Suessiales</taxon>
        <taxon>Symbiodiniaceae</taxon>
        <taxon>Durusdinium</taxon>
    </lineage>
</organism>
<sequence>MEMASELSQTGRRTIFGMMAVVKGLQHSMLTIFGNGLEIFLPKTRLKPGDDMASAKLDPPTCAERPILTASPDEEALPFKSLYALCYNSGLRLYAEPESLHPMWNDLKNALKRAEFQPSLLLGILLSQASHGPFDSGAHQWTKQECVKVLPKELSPSDFAELRECMLKDRYGQLSTDIPDSPEDLEDLSAVQHLPIFAKYKSWFQCIVSLYKLSLDWSLNTLVLERAVEMHRGSARFDEPDLPGDGDDASDCDGAWEGGEGDAHPRPQNRQELNQLKDQFANKLQMACHYYQDPLLPLEFKAIFWASHELLREYVRTLNTHKSGQEKTLRWRAARAKGGNLVHYNCCSYYVLHQ</sequence>
<keyword evidence="3" id="KW-1185">Reference proteome</keyword>
<evidence type="ECO:0000256" key="1">
    <source>
        <dbReference type="SAM" id="MobiDB-lite"/>
    </source>
</evidence>
<reference evidence="2 3" key="1">
    <citation type="submission" date="2024-02" db="EMBL/GenBank/DDBJ databases">
        <authorList>
            <person name="Chen Y."/>
            <person name="Shah S."/>
            <person name="Dougan E. K."/>
            <person name="Thang M."/>
            <person name="Chan C."/>
        </authorList>
    </citation>
    <scope>NUCLEOTIDE SEQUENCE [LARGE SCALE GENOMIC DNA]</scope>
</reference>
<feature type="region of interest" description="Disordered" evidence="1">
    <location>
        <begin position="235"/>
        <end position="268"/>
    </location>
</feature>
<accession>A0ABP0PU78</accession>
<protein>
    <submittedName>
        <fullName evidence="2">Uncharacterized protein</fullName>
    </submittedName>
</protein>
<gene>
    <name evidence="2" type="ORF">CCMP2556_LOCUS38570</name>
</gene>
<dbReference type="EMBL" id="CAXAMN010023532">
    <property type="protein sequence ID" value="CAK9078260.1"/>
    <property type="molecule type" value="Genomic_DNA"/>
</dbReference>
<evidence type="ECO:0000313" key="2">
    <source>
        <dbReference type="EMBL" id="CAK9078260.1"/>
    </source>
</evidence>
<dbReference type="Proteomes" id="UP001642484">
    <property type="component" value="Unassembled WGS sequence"/>
</dbReference>